<feature type="domain" description="MobA/VirD2-like nuclease" evidence="2">
    <location>
        <begin position="45"/>
        <end position="182"/>
    </location>
</feature>
<dbReference type="InterPro" id="IPR005094">
    <property type="entry name" value="Endonuclease_MobA/VirD2"/>
</dbReference>
<name>D6ZI36_MOBCV</name>
<gene>
    <name evidence="3" type="ordered locus">HMPREF0573_10066</name>
</gene>
<evidence type="ECO:0000256" key="1">
    <source>
        <dbReference type="SAM" id="Coils"/>
    </source>
</evidence>
<dbReference type="HOGENOM" id="CLU_029513_0_0_11"/>
<dbReference type="KEGG" id="mcu:HMPREF0573_10066"/>
<evidence type="ECO:0000313" key="3">
    <source>
        <dbReference type="EMBL" id="ADI66385.1"/>
    </source>
</evidence>
<keyword evidence="1" id="KW-0175">Coiled coil</keyword>
<dbReference type="Pfam" id="PF03432">
    <property type="entry name" value="Relaxase"/>
    <property type="match status" value="1"/>
</dbReference>
<reference evidence="4" key="1">
    <citation type="submission" date="2010-03" db="EMBL/GenBank/DDBJ databases">
        <title>Complete sequence of Mobiluncus curtisii ATCC 43063.</title>
        <authorList>
            <person name="Muzny D."/>
            <person name="Qin X."/>
            <person name="Deng J."/>
            <person name="Jiang H."/>
            <person name="Liu Y."/>
            <person name="Qu J."/>
            <person name="Song X.-Z."/>
            <person name="Zhang L."/>
            <person name="Thornton R."/>
            <person name="Coyle M."/>
            <person name="Francisco L."/>
            <person name="Jackson L."/>
            <person name="Javaid M."/>
            <person name="Korchina V."/>
            <person name="Kovar C."/>
            <person name="Mata R."/>
            <person name="Mathew T."/>
            <person name="Ngo R."/>
            <person name="Nguyen L."/>
            <person name="Nguyen N."/>
            <person name="Okwuonu G."/>
            <person name="Ongeri F."/>
            <person name="Pham C."/>
            <person name="Simmons D."/>
            <person name="Wilczek-Boney K."/>
            <person name="Hale W."/>
            <person name="Jakkamsetti A."/>
            <person name="Pham P."/>
            <person name="Ruth R."/>
            <person name="San Lucas F."/>
            <person name="Warren J."/>
            <person name="Zhang J."/>
            <person name="Zhao Z."/>
            <person name="Zhou C."/>
            <person name="Zhu D."/>
            <person name="Lee S."/>
            <person name="Bess C."/>
            <person name="Blankenburg K."/>
            <person name="Forbes L."/>
            <person name="Fu Q."/>
            <person name="Gubbala S."/>
            <person name="Hirani K."/>
            <person name="Jayaseelan J.C."/>
            <person name="Lara F."/>
            <person name="Munidasa M."/>
            <person name="Palculict T."/>
            <person name="Patil S."/>
            <person name="Pu L.-L."/>
            <person name="Saada N."/>
            <person name="Tang L."/>
            <person name="Weissenberger G."/>
            <person name="Zhu Y."/>
            <person name="Hemphill L."/>
            <person name="Shang Y."/>
            <person name="Youmans B."/>
            <person name="Ayvaz T."/>
            <person name="Ross M."/>
            <person name="Santibanez J."/>
            <person name="Aqrawi P."/>
            <person name="Gross S."/>
            <person name="Joshi V."/>
            <person name="Fowler G."/>
            <person name="Nazareth L."/>
            <person name="Reid J."/>
            <person name="Worley K."/>
            <person name="Petrosino J."/>
            <person name="Highlander S."/>
            <person name="Gibbs R."/>
            <person name="Gibbs R."/>
        </authorList>
    </citation>
    <scope>NUCLEOTIDE SEQUENCE [LARGE SCALE GENOMIC DNA]</scope>
    <source>
        <strain evidence="4">ATCC 43063 / DSM 2711 / V125</strain>
    </source>
</reference>
<accession>D6ZI36</accession>
<sequence>MQWLRKLSGSCQKFKQLLNAWRMTKTMAVTKIGQIRSTLKAAIEYVVDPKKTNGGILTSSNCGIPHLANSVYIAFREIHEKAENAHTTGSYGTVLAFHVIQSFKPGEVTQNLAHDIGVELVEAITHGEYDYVVATHVDKDHIHNHIIFHSVNRNTLKHFRCPKRRYFEIREISDELCRKHGLSIIENPGENVPTTELHARAHGRSKKAQLELFIDEAVRNSYSWEAFTDNLGEMGISVHFKGGQLLYAAPKIFSREIRGKTLGVAYSESALMSRIGRQNLSEYIVQPSMVKVLDEQRYRVQVPGHRRKRYIVVFNHQINDHGTHFRMYLPDNWEGRMTDSFGQLAEPTTAAELYNWFSRLDPVRQSAPARTTVPIGLDSNTARERYRAVIAKKIEDVREEAALDGLRLEYEKAPDKQAFISGLREELATTLKQLESALIEKQRRDDLQAPYLGEDIEVENATRKARVLRTAIKEQEKDNRKQKKIR</sequence>
<organism evidence="3 4">
    <name type="scientific">Mobiluncus curtisii (strain ATCC 43063 / DSM 2711 / V125)</name>
    <name type="common">Falcivibrio vaginalis</name>
    <dbReference type="NCBI Taxonomy" id="548479"/>
    <lineage>
        <taxon>Bacteria</taxon>
        <taxon>Bacillati</taxon>
        <taxon>Actinomycetota</taxon>
        <taxon>Actinomycetes</taxon>
        <taxon>Actinomycetales</taxon>
        <taxon>Actinomycetaceae</taxon>
        <taxon>Mobiluncus</taxon>
    </lineage>
</organism>
<dbReference type="Proteomes" id="UP000006742">
    <property type="component" value="Chromosome"/>
</dbReference>
<dbReference type="AlphaFoldDB" id="D6ZI36"/>
<dbReference type="eggNOG" id="COG3843">
    <property type="taxonomic scope" value="Bacteria"/>
</dbReference>
<evidence type="ECO:0000313" key="4">
    <source>
        <dbReference type="Proteomes" id="UP000006742"/>
    </source>
</evidence>
<keyword evidence="4" id="KW-1185">Reference proteome</keyword>
<proteinExistence type="predicted"/>
<evidence type="ECO:0000259" key="2">
    <source>
        <dbReference type="Pfam" id="PF03432"/>
    </source>
</evidence>
<dbReference type="EMBL" id="CP001992">
    <property type="protein sequence ID" value="ADI66385.1"/>
    <property type="molecule type" value="Genomic_DNA"/>
</dbReference>
<feature type="coiled-coil region" evidence="1">
    <location>
        <begin position="420"/>
        <end position="478"/>
    </location>
</feature>
<protein>
    <submittedName>
        <fullName evidence="3">Relaxase/mobilization nuclease domain protein</fullName>
    </submittedName>
</protein>
<dbReference type="STRING" id="548479.HMPREF0573_10066"/>